<reference evidence="1 2" key="1">
    <citation type="journal article" date="2016" name="Nat. Commun.">
        <title>Thousands of microbial genomes shed light on interconnected biogeochemical processes in an aquifer system.</title>
        <authorList>
            <person name="Anantharaman K."/>
            <person name="Brown C.T."/>
            <person name="Hug L.A."/>
            <person name="Sharon I."/>
            <person name="Castelle C.J."/>
            <person name="Probst A.J."/>
            <person name="Thomas B.C."/>
            <person name="Singh A."/>
            <person name="Wilkins M.J."/>
            <person name="Karaoz U."/>
            <person name="Brodie E.L."/>
            <person name="Williams K.H."/>
            <person name="Hubbard S.S."/>
            <person name="Banfield J.F."/>
        </authorList>
    </citation>
    <scope>NUCLEOTIDE SEQUENCE [LARGE SCALE GENOMIC DNA]</scope>
</reference>
<organism evidence="1 2">
    <name type="scientific">Candidatus Woesebacteria bacterium RIFCSPLOWO2_01_FULL_37_19</name>
    <dbReference type="NCBI Taxonomy" id="1802514"/>
    <lineage>
        <taxon>Bacteria</taxon>
        <taxon>Candidatus Woeseibacteriota</taxon>
    </lineage>
</organism>
<dbReference type="PROSITE" id="PS51365">
    <property type="entry name" value="RENAL_DIPEPTIDASE_2"/>
    <property type="match status" value="1"/>
</dbReference>
<dbReference type="InterPro" id="IPR008257">
    <property type="entry name" value="Pept_M19"/>
</dbReference>
<name>A0A1F8B0F9_9BACT</name>
<dbReference type="GO" id="GO:0006508">
    <property type="term" value="P:proteolysis"/>
    <property type="evidence" value="ECO:0007669"/>
    <property type="project" value="InterPro"/>
</dbReference>
<gene>
    <name evidence="1" type="ORF">A2955_04085</name>
</gene>
<accession>A0A1F8B0F9</accession>
<comment type="caution">
    <text evidence="1">The sequence shown here is derived from an EMBL/GenBank/DDBJ whole genome shotgun (WGS) entry which is preliminary data.</text>
</comment>
<dbReference type="PANTHER" id="PTHR10443">
    <property type="entry name" value="MICROSOMAL DIPEPTIDASE"/>
    <property type="match status" value="1"/>
</dbReference>
<dbReference type="EMBL" id="MGHA01000058">
    <property type="protein sequence ID" value="OGM57503.1"/>
    <property type="molecule type" value="Genomic_DNA"/>
</dbReference>
<evidence type="ECO:0008006" key="3">
    <source>
        <dbReference type="Google" id="ProtNLM"/>
    </source>
</evidence>
<protein>
    <recommendedName>
        <fullName evidence="3">Peptidase</fullName>
    </recommendedName>
</protein>
<dbReference type="Gene3D" id="3.20.20.140">
    <property type="entry name" value="Metal-dependent hydrolases"/>
    <property type="match status" value="1"/>
</dbReference>
<dbReference type="GO" id="GO:0070573">
    <property type="term" value="F:metallodipeptidase activity"/>
    <property type="evidence" value="ECO:0007669"/>
    <property type="project" value="InterPro"/>
</dbReference>
<dbReference type="Pfam" id="PF01244">
    <property type="entry name" value="Peptidase_M19"/>
    <property type="match status" value="1"/>
</dbReference>
<dbReference type="AlphaFoldDB" id="A0A1F8B0F9"/>
<evidence type="ECO:0000313" key="2">
    <source>
        <dbReference type="Proteomes" id="UP000177501"/>
    </source>
</evidence>
<evidence type="ECO:0000313" key="1">
    <source>
        <dbReference type="EMBL" id="OGM57503.1"/>
    </source>
</evidence>
<dbReference type="InterPro" id="IPR032466">
    <property type="entry name" value="Metal_Hydrolase"/>
</dbReference>
<dbReference type="PANTHER" id="PTHR10443:SF12">
    <property type="entry name" value="DIPEPTIDASE"/>
    <property type="match status" value="1"/>
</dbReference>
<dbReference type="SUPFAM" id="SSF51556">
    <property type="entry name" value="Metallo-dependent hydrolases"/>
    <property type="match status" value="1"/>
</dbReference>
<sequence length="348" mass="38950">MDKQFIIDLHTDIASNVLEATSKDIGKRYSLHEGTPKVLGVVANNNVDLPRLREGGVKLVFTSIFALDKKSLDELINLEQNEYNFEKLKGIKFGIEAANEQLSFYKNLFQQYQNQILPVKSKADFMQLTNTKKIGFLIHLEGIDYIDKNLRVLDKFYDLGARSLAMTWRNRNNFGSGNNVSGGLTKAGKMLINKVRDLGMIFDLAHANEKTFWDVIKLIDFPIIVSHALCKTLCDNSRNLTDDQIKAVGATGGILGMAAIPDYIGGKTLEDYVDHFEHIINLVGNDYVAFGTDFDGLVGPEDTFMDGFTGSDGFPNVIKIFQKRGFSGETIEKICFKNAERIILSNLK</sequence>
<proteinExistence type="predicted"/>
<dbReference type="Proteomes" id="UP000177501">
    <property type="component" value="Unassembled WGS sequence"/>
</dbReference>